<dbReference type="Proteomes" id="UP001387100">
    <property type="component" value="Unassembled WGS sequence"/>
</dbReference>
<dbReference type="EC" id="3.6.1.27" evidence="3 17"/>
<feature type="transmembrane region" description="Helical" evidence="17">
    <location>
        <begin position="255"/>
        <end position="274"/>
    </location>
</feature>
<keyword evidence="11 17" id="KW-0472">Membrane</keyword>
<dbReference type="HAMAP" id="MF_01006">
    <property type="entry name" value="Undec_diphosphatase"/>
    <property type="match status" value="1"/>
</dbReference>
<evidence type="ECO:0000256" key="17">
    <source>
        <dbReference type="HAMAP-Rule" id="MF_01006"/>
    </source>
</evidence>
<protein>
    <recommendedName>
        <fullName evidence="4 17">Undecaprenyl-diphosphatase</fullName>
        <ecNumber evidence="3 17">3.6.1.27</ecNumber>
    </recommendedName>
    <alternativeName>
        <fullName evidence="15 17">Bacitracin resistance protein</fullName>
    </alternativeName>
    <alternativeName>
        <fullName evidence="14 17">Undecaprenyl pyrophosphate phosphatase</fullName>
    </alternativeName>
</protein>
<evidence type="ECO:0000256" key="6">
    <source>
        <dbReference type="ARBA" id="ARBA00022692"/>
    </source>
</evidence>
<evidence type="ECO:0000256" key="12">
    <source>
        <dbReference type="ARBA" id="ARBA00023251"/>
    </source>
</evidence>
<evidence type="ECO:0000256" key="11">
    <source>
        <dbReference type="ARBA" id="ARBA00023136"/>
    </source>
</evidence>
<evidence type="ECO:0000313" key="18">
    <source>
        <dbReference type="EMBL" id="MEJ5946050.1"/>
    </source>
</evidence>
<comment type="catalytic activity">
    <reaction evidence="16 17">
        <text>di-trans,octa-cis-undecaprenyl diphosphate + H2O = di-trans,octa-cis-undecaprenyl phosphate + phosphate + H(+)</text>
        <dbReference type="Rhea" id="RHEA:28094"/>
        <dbReference type="ChEBI" id="CHEBI:15377"/>
        <dbReference type="ChEBI" id="CHEBI:15378"/>
        <dbReference type="ChEBI" id="CHEBI:43474"/>
        <dbReference type="ChEBI" id="CHEBI:58405"/>
        <dbReference type="ChEBI" id="CHEBI:60392"/>
        <dbReference type="EC" id="3.6.1.27"/>
    </reaction>
</comment>
<feature type="transmembrane region" description="Helical" evidence="17">
    <location>
        <begin position="41"/>
        <end position="61"/>
    </location>
</feature>
<dbReference type="PANTHER" id="PTHR30622">
    <property type="entry name" value="UNDECAPRENYL-DIPHOSPHATASE"/>
    <property type="match status" value="1"/>
</dbReference>
<evidence type="ECO:0000256" key="1">
    <source>
        <dbReference type="ARBA" id="ARBA00004651"/>
    </source>
</evidence>
<comment type="miscellaneous">
    <text evidence="17">Bacitracin is thought to be involved in the inhibition of peptidoglycan synthesis by sequestering undecaprenyl diphosphate, thereby reducing the pool of lipid carrier available.</text>
</comment>
<keyword evidence="19" id="KW-1185">Reference proteome</keyword>
<dbReference type="GO" id="GO:0050380">
    <property type="term" value="F:undecaprenyl-diphosphatase activity"/>
    <property type="evidence" value="ECO:0007669"/>
    <property type="project" value="UniProtKB-EC"/>
</dbReference>
<keyword evidence="10 17" id="KW-1133">Transmembrane helix</keyword>
<evidence type="ECO:0000256" key="3">
    <source>
        <dbReference type="ARBA" id="ARBA00012374"/>
    </source>
</evidence>
<evidence type="ECO:0000256" key="10">
    <source>
        <dbReference type="ARBA" id="ARBA00022989"/>
    </source>
</evidence>
<keyword evidence="9 17" id="KW-0573">Peptidoglycan synthesis</keyword>
<feature type="transmembrane region" description="Helical" evidence="17">
    <location>
        <begin position="88"/>
        <end position="110"/>
    </location>
</feature>
<dbReference type="RefSeq" id="WP_339575434.1">
    <property type="nucleotide sequence ID" value="NZ_JBBIAA010000015.1"/>
</dbReference>
<evidence type="ECO:0000256" key="16">
    <source>
        <dbReference type="ARBA" id="ARBA00047594"/>
    </source>
</evidence>
<dbReference type="InterPro" id="IPR003824">
    <property type="entry name" value="UppP"/>
</dbReference>
<feature type="transmembrane region" description="Helical" evidence="17">
    <location>
        <begin position="190"/>
        <end position="209"/>
    </location>
</feature>
<organism evidence="18 19">
    <name type="scientific">Pseudokineococcus basanitobsidens</name>
    <dbReference type="NCBI Taxonomy" id="1926649"/>
    <lineage>
        <taxon>Bacteria</taxon>
        <taxon>Bacillati</taxon>
        <taxon>Actinomycetota</taxon>
        <taxon>Actinomycetes</taxon>
        <taxon>Kineosporiales</taxon>
        <taxon>Kineosporiaceae</taxon>
        <taxon>Pseudokineococcus</taxon>
    </lineage>
</organism>
<dbReference type="NCBIfam" id="NF001392">
    <property type="entry name" value="PRK00281.2-1"/>
    <property type="match status" value="1"/>
</dbReference>
<evidence type="ECO:0000256" key="8">
    <source>
        <dbReference type="ARBA" id="ARBA00022960"/>
    </source>
</evidence>
<keyword evidence="12 17" id="KW-0046">Antibiotic resistance</keyword>
<dbReference type="EMBL" id="JBBIAA010000015">
    <property type="protein sequence ID" value="MEJ5946050.1"/>
    <property type="molecule type" value="Genomic_DNA"/>
</dbReference>
<sequence length="290" mass="30375">MGWVEALVLGLVQGLTEFLPISSSAHVSIVGQLLFEGRDPGAAFTAIIQLGTEAAVVVYFWRDIVRIVSRWALSIAGRVPRDDPDARMGWLVILGSLPIGVLGLVFQDAIETQLRSLWITAVMLAVFGVLLGVADATARTRKDLADLTWCDGLLYGLAQALALVPGVSRSGGTITAGLALGYRREAAARYAFLLAIPAVVASGGFQLVSELGGEAGASVSWGPTALATAVSFVVGLAVIAWLLRYISTHTFRGFVLYRLGLALVLVVLLLTGVVDATPVVTPVVDPAAAP</sequence>
<dbReference type="NCBIfam" id="TIGR00753">
    <property type="entry name" value="undec_PP_bacA"/>
    <property type="match status" value="1"/>
</dbReference>
<keyword evidence="7 17" id="KW-0378">Hydrolase</keyword>
<evidence type="ECO:0000313" key="19">
    <source>
        <dbReference type="Proteomes" id="UP001387100"/>
    </source>
</evidence>
<accession>A0ABU8RLW7</accession>
<evidence type="ECO:0000256" key="14">
    <source>
        <dbReference type="ARBA" id="ARBA00032707"/>
    </source>
</evidence>
<feature type="transmembrane region" description="Helical" evidence="17">
    <location>
        <begin position="116"/>
        <end position="134"/>
    </location>
</feature>
<dbReference type="PANTHER" id="PTHR30622:SF4">
    <property type="entry name" value="UNDECAPRENYL-DIPHOSPHATASE"/>
    <property type="match status" value="1"/>
</dbReference>
<comment type="similarity">
    <text evidence="2 17">Belongs to the UppP family.</text>
</comment>
<keyword evidence="6 17" id="KW-0812">Transmembrane</keyword>
<keyword evidence="5 17" id="KW-1003">Cell membrane</keyword>
<comment type="subcellular location">
    <subcellularLocation>
        <location evidence="1 17">Cell membrane</location>
        <topology evidence="1 17">Multi-pass membrane protein</topology>
    </subcellularLocation>
</comment>
<gene>
    <name evidence="17" type="primary">uppP</name>
    <name evidence="18" type="ORF">WDZ17_12185</name>
</gene>
<evidence type="ECO:0000256" key="7">
    <source>
        <dbReference type="ARBA" id="ARBA00022801"/>
    </source>
</evidence>
<evidence type="ECO:0000256" key="2">
    <source>
        <dbReference type="ARBA" id="ARBA00010621"/>
    </source>
</evidence>
<evidence type="ECO:0000256" key="4">
    <source>
        <dbReference type="ARBA" id="ARBA00021581"/>
    </source>
</evidence>
<keyword evidence="13 17" id="KW-0961">Cell wall biogenesis/degradation</keyword>
<dbReference type="Pfam" id="PF02673">
    <property type="entry name" value="BacA"/>
    <property type="match status" value="1"/>
</dbReference>
<proteinExistence type="inferred from homology"/>
<evidence type="ECO:0000256" key="5">
    <source>
        <dbReference type="ARBA" id="ARBA00022475"/>
    </source>
</evidence>
<name>A0ABU8RLW7_9ACTN</name>
<evidence type="ECO:0000256" key="13">
    <source>
        <dbReference type="ARBA" id="ARBA00023316"/>
    </source>
</evidence>
<evidence type="ECO:0000256" key="9">
    <source>
        <dbReference type="ARBA" id="ARBA00022984"/>
    </source>
</evidence>
<comment type="caution">
    <text evidence="18">The sequence shown here is derived from an EMBL/GenBank/DDBJ whole genome shotgun (WGS) entry which is preliminary data.</text>
</comment>
<comment type="function">
    <text evidence="17">Catalyzes the dephosphorylation of undecaprenyl diphosphate (UPP). Confers resistance to bacitracin.</text>
</comment>
<reference evidence="18 19" key="1">
    <citation type="journal article" date="2017" name="Int. J. Syst. Evol. Microbiol.">
        <title>Pseudokineococcus basanitobsidens sp. nov., isolated from volcanic rock.</title>
        <authorList>
            <person name="Lee D.W."/>
            <person name="Park M.Y."/>
            <person name="Kim J.J."/>
            <person name="Kim B.S."/>
        </authorList>
    </citation>
    <scope>NUCLEOTIDE SEQUENCE [LARGE SCALE GENOMIC DNA]</scope>
    <source>
        <strain evidence="18 19">DSM 103726</strain>
    </source>
</reference>
<evidence type="ECO:0000256" key="15">
    <source>
        <dbReference type="ARBA" id="ARBA00032932"/>
    </source>
</evidence>
<keyword evidence="8 17" id="KW-0133">Cell shape</keyword>
<feature type="transmembrane region" description="Helical" evidence="17">
    <location>
        <begin position="221"/>
        <end position="243"/>
    </location>
</feature>